<accession>A0A8X6WFN6</accession>
<sequence length="106" mass="12036">MPHQREDVSALDRFNVHRCPTRQVFSGTGLKLMTCQPWSYTLTTGLPQPNSVAQQPMKARAYCVHPSIRDHWALRCMSRCPKQVVSLKTDPRVSAARVQRPNVPPL</sequence>
<dbReference type="AlphaFoldDB" id="A0A8X6WFN6"/>
<gene>
    <name evidence="1" type="ORF">TNCV_4596631</name>
</gene>
<protein>
    <submittedName>
        <fullName evidence="1">Uncharacterized protein</fullName>
    </submittedName>
</protein>
<comment type="caution">
    <text evidence="1">The sequence shown here is derived from an EMBL/GenBank/DDBJ whole genome shotgun (WGS) entry which is preliminary data.</text>
</comment>
<evidence type="ECO:0000313" key="2">
    <source>
        <dbReference type="Proteomes" id="UP000887159"/>
    </source>
</evidence>
<evidence type="ECO:0000313" key="1">
    <source>
        <dbReference type="EMBL" id="GFY33955.1"/>
    </source>
</evidence>
<dbReference type="Proteomes" id="UP000887159">
    <property type="component" value="Unassembled WGS sequence"/>
</dbReference>
<proteinExistence type="predicted"/>
<keyword evidence="2" id="KW-1185">Reference proteome</keyword>
<name>A0A8X6WFN6_TRICX</name>
<reference evidence="1" key="1">
    <citation type="submission" date="2020-08" db="EMBL/GenBank/DDBJ databases">
        <title>Multicomponent nature underlies the extraordinary mechanical properties of spider dragline silk.</title>
        <authorList>
            <person name="Kono N."/>
            <person name="Nakamura H."/>
            <person name="Mori M."/>
            <person name="Yoshida Y."/>
            <person name="Ohtoshi R."/>
            <person name="Malay A.D."/>
            <person name="Moran D.A.P."/>
            <person name="Tomita M."/>
            <person name="Numata K."/>
            <person name="Arakawa K."/>
        </authorList>
    </citation>
    <scope>NUCLEOTIDE SEQUENCE</scope>
</reference>
<organism evidence="1 2">
    <name type="scientific">Trichonephila clavipes</name>
    <name type="common">Golden silk orbweaver</name>
    <name type="synonym">Nephila clavipes</name>
    <dbReference type="NCBI Taxonomy" id="2585209"/>
    <lineage>
        <taxon>Eukaryota</taxon>
        <taxon>Metazoa</taxon>
        <taxon>Ecdysozoa</taxon>
        <taxon>Arthropoda</taxon>
        <taxon>Chelicerata</taxon>
        <taxon>Arachnida</taxon>
        <taxon>Araneae</taxon>
        <taxon>Araneomorphae</taxon>
        <taxon>Entelegynae</taxon>
        <taxon>Araneoidea</taxon>
        <taxon>Nephilidae</taxon>
        <taxon>Trichonephila</taxon>
    </lineage>
</organism>
<dbReference type="EMBL" id="BMAU01021418">
    <property type="protein sequence ID" value="GFY33955.1"/>
    <property type="molecule type" value="Genomic_DNA"/>
</dbReference>